<dbReference type="AlphaFoldDB" id="A0A016TLU4"/>
<accession>A0A016TLU4</accession>
<feature type="region of interest" description="Disordered" evidence="1">
    <location>
        <begin position="1"/>
        <end position="154"/>
    </location>
</feature>
<sequence length="390" mass="43376">MRIAVVAYSTNSFTNMDQGSFGNRRRSPSPPRNRGAGPKYPQWTSLAREKEQEDLPVFGPWQRAPVPPPPPPPPRRVAEDKDEMMVFGPEIRVRPRSRSLNRAKPRKPLSQAQWFVSAAKDEQKPAANVPRCTDTISGSSSGPEPMSSPTLSRVSSTISSHSLVEIFPFDSDIFTPSKENGSSRVKRENKEVALRNPNTVAVCPPPRMITSMPPRIPLGVPDMRGSFGANIQPKPRSPVVRDLMRKLRKMSRVDLEKETSTLRDKEDNTDKKELHTLQKKDENADEEIATTPIPTKPPTEVAPMAPPPPQPKPRTRARAFRRRGVPFRRVFTANTNPLQKVGNAMECSPFVVAARNLKFCCQLAHGSPTAIISNFASVDELFQASHAELT</sequence>
<keyword evidence="3" id="KW-1185">Reference proteome</keyword>
<feature type="compositionally biased region" description="Low complexity" evidence="1">
    <location>
        <begin position="137"/>
        <end position="149"/>
    </location>
</feature>
<proteinExistence type="predicted"/>
<feature type="compositionally biased region" description="Basic residues" evidence="1">
    <location>
        <begin position="94"/>
        <end position="107"/>
    </location>
</feature>
<evidence type="ECO:0000256" key="1">
    <source>
        <dbReference type="SAM" id="MobiDB-lite"/>
    </source>
</evidence>
<dbReference type="Proteomes" id="UP000024635">
    <property type="component" value="Unassembled WGS sequence"/>
</dbReference>
<dbReference type="OrthoDB" id="5870083at2759"/>
<dbReference type="STRING" id="53326.A0A016TLU4"/>
<dbReference type="EMBL" id="JARK01001426">
    <property type="protein sequence ID" value="EYC03964.1"/>
    <property type="molecule type" value="Genomic_DNA"/>
</dbReference>
<comment type="caution">
    <text evidence="2">The sequence shown here is derived from an EMBL/GenBank/DDBJ whole genome shotgun (WGS) entry which is preliminary data.</text>
</comment>
<name>A0A016TLU4_9BILA</name>
<feature type="compositionally biased region" description="Pro residues" evidence="1">
    <location>
        <begin position="65"/>
        <end position="75"/>
    </location>
</feature>
<feature type="region of interest" description="Disordered" evidence="1">
    <location>
        <begin position="252"/>
        <end position="317"/>
    </location>
</feature>
<feature type="compositionally biased region" description="Polar residues" evidence="1">
    <location>
        <begin position="8"/>
        <end position="21"/>
    </location>
</feature>
<evidence type="ECO:0000313" key="2">
    <source>
        <dbReference type="EMBL" id="EYC03964.1"/>
    </source>
</evidence>
<organism evidence="2 3">
    <name type="scientific">Ancylostoma ceylanicum</name>
    <dbReference type="NCBI Taxonomy" id="53326"/>
    <lineage>
        <taxon>Eukaryota</taxon>
        <taxon>Metazoa</taxon>
        <taxon>Ecdysozoa</taxon>
        <taxon>Nematoda</taxon>
        <taxon>Chromadorea</taxon>
        <taxon>Rhabditida</taxon>
        <taxon>Rhabditina</taxon>
        <taxon>Rhabditomorpha</taxon>
        <taxon>Strongyloidea</taxon>
        <taxon>Ancylostomatidae</taxon>
        <taxon>Ancylostomatinae</taxon>
        <taxon>Ancylostoma</taxon>
    </lineage>
</organism>
<evidence type="ECO:0000313" key="3">
    <source>
        <dbReference type="Proteomes" id="UP000024635"/>
    </source>
</evidence>
<protein>
    <submittedName>
        <fullName evidence="2">Uncharacterized protein</fullName>
    </submittedName>
</protein>
<reference evidence="3" key="1">
    <citation type="journal article" date="2015" name="Nat. Genet.">
        <title>The genome and transcriptome of the zoonotic hookworm Ancylostoma ceylanicum identify infection-specific gene families.</title>
        <authorList>
            <person name="Schwarz E.M."/>
            <person name="Hu Y."/>
            <person name="Antoshechkin I."/>
            <person name="Miller M.M."/>
            <person name="Sternberg P.W."/>
            <person name="Aroian R.V."/>
        </authorList>
    </citation>
    <scope>NUCLEOTIDE SEQUENCE</scope>
    <source>
        <strain evidence="3">HY135</strain>
    </source>
</reference>
<feature type="compositionally biased region" description="Low complexity" evidence="1">
    <location>
        <begin position="290"/>
        <end position="303"/>
    </location>
</feature>
<gene>
    <name evidence="2" type="primary">Acey_s0090.g2337</name>
    <name evidence="2" type="ORF">Y032_0090g2337</name>
</gene>
<feature type="compositionally biased region" description="Basic and acidic residues" evidence="1">
    <location>
        <begin position="252"/>
        <end position="282"/>
    </location>
</feature>